<dbReference type="InterPro" id="IPR017550">
    <property type="entry name" value="Formylmethanofuran_DH_suC"/>
</dbReference>
<evidence type="ECO:0000256" key="3">
    <source>
        <dbReference type="ARBA" id="ARBA00022737"/>
    </source>
</evidence>
<evidence type="ECO:0000313" key="8">
    <source>
        <dbReference type="Proteomes" id="UP000245577"/>
    </source>
</evidence>
<name>A0A2U1S638_9EURY</name>
<keyword evidence="4" id="KW-0484">Methanogenesis</keyword>
<dbReference type="GO" id="GO:0019386">
    <property type="term" value="P:methanogenesis, from carbon dioxide"/>
    <property type="evidence" value="ECO:0007669"/>
    <property type="project" value="UniProtKB-UniPathway"/>
</dbReference>
<dbReference type="GO" id="GO:0016787">
    <property type="term" value="F:hydrolase activity"/>
    <property type="evidence" value="ECO:0007669"/>
    <property type="project" value="UniProtKB-KW"/>
</dbReference>
<evidence type="ECO:0000313" key="7">
    <source>
        <dbReference type="EMBL" id="PWB85111.1"/>
    </source>
</evidence>
<gene>
    <name evidence="7" type="primary">fhcC</name>
    <name evidence="7" type="ORF">MBBWO_14250</name>
</gene>
<dbReference type="InterPro" id="IPR036485">
    <property type="entry name" value="Glu_synth_asu_C_sf"/>
</dbReference>
<evidence type="ECO:0000256" key="2">
    <source>
        <dbReference type="ARBA" id="ARBA00012692"/>
    </source>
</evidence>
<dbReference type="SUPFAM" id="SSF69336">
    <property type="entry name" value="Alpha subunit of glutamate synthase, C-terminal domain"/>
    <property type="match status" value="1"/>
</dbReference>
<keyword evidence="3" id="KW-0677">Repeat</keyword>
<organism evidence="7 8">
    <name type="scientific">Methanobrevibacter woesei</name>
    <dbReference type="NCBI Taxonomy" id="190976"/>
    <lineage>
        <taxon>Archaea</taxon>
        <taxon>Methanobacteriati</taxon>
        <taxon>Methanobacteriota</taxon>
        <taxon>Methanomada group</taxon>
        <taxon>Methanobacteria</taxon>
        <taxon>Methanobacteriales</taxon>
        <taxon>Methanobacteriaceae</taxon>
        <taxon>Methanobrevibacter</taxon>
    </lineage>
</organism>
<evidence type="ECO:0000256" key="6">
    <source>
        <dbReference type="ARBA" id="ARBA00048228"/>
    </source>
</evidence>
<comment type="catalytic activity">
    <reaction evidence="6">
        <text>N-formylmethanofuran + 2 oxidized [2Fe-2S]-[ferredoxin] + H2O = methanofuran + 2 reduced [2Fe-2S]-[ferredoxin] + CO2 + H(+)</text>
        <dbReference type="Rhea" id="RHEA:19841"/>
        <dbReference type="Rhea" id="RHEA-COMP:10000"/>
        <dbReference type="Rhea" id="RHEA-COMP:10001"/>
        <dbReference type="ChEBI" id="CHEBI:15377"/>
        <dbReference type="ChEBI" id="CHEBI:15378"/>
        <dbReference type="ChEBI" id="CHEBI:16526"/>
        <dbReference type="ChEBI" id="CHEBI:33737"/>
        <dbReference type="ChEBI" id="CHEBI:33738"/>
        <dbReference type="ChEBI" id="CHEBI:57727"/>
        <dbReference type="ChEBI" id="CHEBI:58151"/>
        <dbReference type="EC" id="1.2.7.12"/>
    </reaction>
</comment>
<dbReference type="PANTHER" id="PTHR39673">
    <property type="entry name" value="TUNGSTEN FORMYLMETHANOFURAN DEHYDROGENASE, SUBUNIT C (FWDC)"/>
    <property type="match status" value="1"/>
</dbReference>
<dbReference type="GO" id="GO:0016740">
    <property type="term" value="F:transferase activity"/>
    <property type="evidence" value="ECO:0007669"/>
    <property type="project" value="UniProtKB-KW"/>
</dbReference>
<proteinExistence type="predicted"/>
<dbReference type="EMBL" id="MZGU01000006">
    <property type="protein sequence ID" value="PWB85111.1"/>
    <property type="molecule type" value="Genomic_DNA"/>
</dbReference>
<evidence type="ECO:0000256" key="5">
    <source>
        <dbReference type="ARBA" id="ARBA00023002"/>
    </source>
</evidence>
<dbReference type="UniPathway" id="UPA00640">
    <property type="reaction ID" value="UER00692"/>
</dbReference>
<evidence type="ECO:0000256" key="4">
    <source>
        <dbReference type="ARBA" id="ARBA00022994"/>
    </source>
</evidence>
<protein>
    <recommendedName>
        <fullName evidence="2">formylmethanofuran dehydrogenase</fullName>
        <ecNumber evidence="2">1.2.7.12</ecNumber>
    </recommendedName>
</protein>
<dbReference type="GO" id="GO:0046914">
    <property type="term" value="F:transition metal ion binding"/>
    <property type="evidence" value="ECO:0007669"/>
    <property type="project" value="InterPro"/>
</dbReference>
<comment type="caution">
    <text evidence="7">The sequence shown here is derived from an EMBL/GenBank/DDBJ whole genome shotgun (WGS) entry which is preliminary data.</text>
</comment>
<comment type="pathway">
    <text evidence="1">One-carbon metabolism; methanogenesis from CO(2); 5,10-methenyl-5,6,7,8-tetrahydromethanopterin from CO(2): step 1/3.</text>
</comment>
<dbReference type="Proteomes" id="UP000245577">
    <property type="component" value="Unassembled WGS sequence"/>
</dbReference>
<dbReference type="GO" id="GO:0018493">
    <property type="term" value="F:formylmethanofuran dehydrogenase activity"/>
    <property type="evidence" value="ECO:0007669"/>
    <property type="project" value="UniProtKB-EC"/>
</dbReference>
<dbReference type="PANTHER" id="PTHR39673:SF5">
    <property type="entry name" value="TUNGSTEN-CONTAINING FORMYLMETHANOFURAN DEHYDROGENASE 2 SUBUNIT C"/>
    <property type="match status" value="1"/>
</dbReference>
<evidence type="ECO:0000256" key="1">
    <source>
        <dbReference type="ARBA" id="ARBA00004830"/>
    </source>
</evidence>
<keyword evidence="8" id="KW-1185">Reference proteome</keyword>
<dbReference type="AlphaFoldDB" id="A0A2U1S638"/>
<reference evidence="7 8" key="1">
    <citation type="submission" date="2017-03" db="EMBL/GenBank/DDBJ databases">
        <title>Genome sequence of Methanobrevibacter wosei.</title>
        <authorList>
            <person name="Poehlein A."/>
            <person name="Seedorf H."/>
            <person name="Daniel R."/>
        </authorList>
    </citation>
    <scope>NUCLEOTIDE SEQUENCE [LARGE SCALE GENOMIC DNA]</scope>
    <source>
        <strain evidence="7 8">DSM 11979</strain>
    </source>
</reference>
<sequence>MKTITFDQIKTSSIALEMEEIIPDEIYAWTEDDFAKYQVPIGNSRFPITDFFDITVEGEANGPEEVKMIFNGDLNRVKYIGCKMSAGEIICNGDVDLHVGAEMSGGHIKVNGNAAAHAGREMSGGLLEITGDTKEFTGASYIGEWRGMTGGEIIVYGNAGKQCGECLTGGKIRVKGNCDILAGIHMTKGIIEIDGDVNRWPGGQMKNGNIVIHGFLGRLLEGFVYEGLVEDPEVDGEVFKGKYIKYTGDIGLNGKGSLYLDAEANREKMSEYGEIDDEYTSIREYRNL</sequence>
<keyword evidence="7" id="KW-0378">Hydrolase</keyword>
<keyword evidence="7" id="KW-0808">Transferase</keyword>
<dbReference type="CDD" id="cd00980">
    <property type="entry name" value="FwdC/FmdC"/>
    <property type="match status" value="1"/>
</dbReference>
<dbReference type="Gene3D" id="2.160.20.60">
    <property type="entry name" value="Glutamate synthase, alpha subunit, C-terminal domain"/>
    <property type="match status" value="1"/>
</dbReference>
<dbReference type="NCBIfam" id="TIGR03122">
    <property type="entry name" value="one_C_dehyd_C"/>
    <property type="match status" value="1"/>
</dbReference>
<dbReference type="EC" id="1.2.7.12" evidence="2"/>
<accession>A0A2U1S638</accession>
<keyword evidence="5" id="KW-0560">Oxidoreductase</keyword>